<comment type="caution">
    <text evidence="1">The sequence shown here is derived from an EMBL/GenBank/DDBJ whole genome shotgun (WGS) entry which is preliminary data.</text>
</comment>
<reference evidence="1 2" key="1">
    <citation type="journal article" date="2019" name="Commun. Biol.">
        <title>The bagworm genome reveals a unique fibroin gene that provides high tensile strength.</title>
        <authorList>
            <person name="Kono N."/>
            <person name="Nakamura H."/>
            <person name="Ohtoshi R."/>
            <person name="Tomita M."/>
            <person name="Numata K."/>
            <person name="Arakawa K."/>
        </authorList>
    </citation>
    <scope>NUCLEOTIDE SEQUENCE [LARGE SCALE GENOMIC DNA]</scope>
</reference>
<gene>
    <name evidence="1" type="ORF">EVAR_85085_1</name>
</gene>
<organism evidence="1 2">
    <name type="scientific">Eumeta variegata</name>
    <name type="common">Bagworm moth</name>
    <name type="synonym">Eumeta japonica</name>
    <dbReference type="NCBI Taxonomy" id="151549"/>
    <lineage>
        <taxon>Eukaryota</taxon>
        <taxon>Metazoa</taxon>
        <taxon>Ecdysozoa</taxon>
        <taxon>Arthropoda</taxon>
        <taxon>Hexapoda</taxon>
        <taxon>Insecta</taxon>
        <taxon>Pterygota</taxon>
        <taxon>Neoptera</taxon>
        <taxon>Endopterygota</taxon>
        <taxon>Lepidoptera</taxon>
        <taxon>Glossata</taxon>
        <taxon>Ditrysia</taxon>
        <taxon>Tineoidea</taxon>
        <taxon>Psychidae</taxon>
        <taxon>Oiketicinae</taxon>
        <taxon>Eumeta</taxon>
    </lineage>
</organism>
<evidence type="ECO:0000313" key="2">
    <source>
        <dbReference type="Proteomes" id="UP000299102"/>
    </source>
</evidence>
<dbReference type="AlphaFoldDB" id="A0A4C1XEG4"/>
<name>A0A4C1XEG4_EUMVA</name>
<evidence type="ECO:0000313" key="1">
    <source>
        <dbReference type="EMBL" id="GBP60824.1"/>
    </source>
</evidence>
<accession>A0A4C1XEG4</accession>
<protein>
    <submittedName>
        <fullName evidence="1">Uncharacterized protein</fullName>
    </submittedName>
</protein>
<dbReference type="EMBL" id="BGZK01000796">
    <property type="protein sequence ID" value="GBP60824.1"/>
    <property type="molecule type" value="Genomic_DNA"/>
</dbReference>
<keyword evidence="2" id="KW-1185">Reference proteome</keyword>
<sequence>MLLLRRSLSRRVYAPGVVSIEEFIAGREMYVITRAVYELSIERFNFTAARPHADSRYTIGDKVTARLTREMEVSDPSIRGNHTIGRIDKKRVRRVEAIKVLSIRLEQSE</sequence>
<proteinExistence type="predicted"/>
<dbReference type="Proteomes" id="UP000299102">
    <property type="component" value="Unassembled WGS sequence"/>
</dbReference>